<proteinExistence type="predicted"/>
<evidence type="ECO:0000313" key="1">
    <source>
        <dbReference type="EMBL" id="CAI6363287.1"/>
    </source>
</evidence>
<protein>
    <submittedName>
        <fullName evidence="1">Uncharacterized protein</fullName>
    </submittedName>
</protein>
<organism evidence="1 2">
    <name type="scientific">Macrosiphum euphorbiae</name>
    <name type="common">potato aphid</name>
    <dbReference type="NCBI Taxonomy" id="13131"/>
    <lineage>
        <taxon>Eukaryota</taxon>
        <taxon>Metazoa</taxon>
        <taxon>Ecdysozoa</taxon>
        <taxon>Arthropoda</taxon>
        <taxon>Hexapoda</taxon>
        <taxon>Insecta</taxon>
        <taxon>Pterygota</taxon>
        <taxon>Neoptera</taxon>
        <taxon>Paraneoptera</taxon>
        <taxon>Hemiptera</taxon>
        <taxon>Sternorrhyncha</taxon>
        <taxon>Aphidomorpha</taxon>
        <taxon>Aphidoidea</taxon>
        <taxon>Aphididae</taxon>
        <taxon>Macrosiphini</taxon>
        <taxon>Macrosiphum</taxon>
    </lineage>
</organism>
<dbReference type="Proteomes" id="UP001160148">
    <property type="component" value="Unassembled WGS sequence"/>
</dbReference>
<comment type="caution">
    <text evidence="1">The sequence shown here is derived from an EMBL/GenBank/DDBJ whole genome shotgun (WGS) entry which is preliminary data.</text>
</comment>
<keyword evidence="2" id="KW-1185">Reference proteome</keyword>
<dbReference type="AlphaFoldDB" id="A0AAV0X664"/>
<gene>
    <name evidence="1" type="ORF">MEUPH1_LOCUS18256</name>
</gene>
<name>A0AAV0X664_9HEMI</name>
<sequence>MDNNKKRNLNSDLNNCLQSLDSPKITERKIKRQEIQQLLENDEVVEVLNINSGLQQLNQSQSIDGNGHVTWISLLKYYHRSLILVSN</sequence>
<dbReference type="EMBL" id="CARXXK010000003">
    <property type="protein sequence ID" value="CAI6363287.1"/>
    <property type="molecule type" value="Genomic_DNA"/>
</dbReference>
<reference evidence="1 2" key="1">
    <citation type="submission" date="2023-01" db="EMBL/GenBank/DDBJ databases">
        <authorList>
            <person name="Whitehead M."/>
        </authorList>
    </citation>
    <scope>NUCLEOTIDE SEQUENCE [LARGE SCALE GENOMIC DNA]</scope>
</reference>
<accession>A0AAV0X664</accession>
<evidence type="ECO:0000313" key="2">
    <source>
        <dbReference type="Proteomes" id="UP001160148"/>
    </source>
</evidence>